<reference evidence="1 2" key="1">
    <citation type="journal article" date="2021" name="BMC Biol.">
        <title>Horizontally acquired antibacterial genes associated with adaptive radiation of ladybird beetles.</title>
        <authorList>
            <person name="Li H.S."/>
            <person name="Tang X.F."/>
            <person name="Huang Y.H."/>
            <person name="Xu Z.Y."/>
            <person name="Chen M.L."/>
            <person name="Du X.Y."/>
            <person name="Qiu B.Y."/>
            <person name="Chen P.T."/>
            <person name="Zhang W."/>
            <person name="Slipinski A."/>
            <person name="Escalona H.E."/>
            <person name="Waterhouse R.M."/>
            <person name="Zwick A."/>
            <person name="Pang H."/>
        </authorList>
    </citation>
    <scope>NUCLEOTIDE SEQUENCE [LARGE SCALE GENOMIC DNA]</scope>
    <source>
        <strain evidence="1">SYSU2018</strain>
    </source>
</reference>
<dbReference type="AlphaFoldDB" id="A0ABD2NRT9"/>
<name>A0ABD2NRT9_9CUCU</name>
<dbReference type="Proteomes" id="UP001516400">
    <property type="component" value="Unassembled WGS sequence"/>
</dbReference>
<proteinExistence type="predicted"/>
<organism evidence="1 2">
    <name type="scientific">Cryptolaemus montrouzieri</name>
    <dbReference type="NCBI Taxonomy" id="559131"/>
    <lineage>
        <taxon>Eukaryota</taxon>
        <taxon>Metazoa</taxon>
        <taxon>Ecdysozoa</taxon>
        <taxon>Arthropoda</taxon>
        <taxon>Hexapoda</taxon>
        <taxon>Insecta</taxon>
        <taxon>Pterygota</taxon>
        <taxon>Neoptera</taxon>
        <taxon>Endopterygota</taxon>
        <taxon>Coleoptera</taxon>
        <taxon>Polyphaga</taxon>
        <taxon>Cucujiformia</taxon>
        <taxon>Coccinelloidea</taxon>
        <taxon>Coccinellidae</taxon>
        <taxon>Scymninae</taxon>
        <taxon>Scymnini</taxon>
        <taxon>Cryptolaemus</taxon>
    </lineage>
</organism>
<evidence type="ECO:0000313" key="2">
    <source>
        <dbReference type="Proteomes" id="UP001516400"/>
    </source>
</evidence>
<dbReference type="EMBL" id="JABFTP020000144">
    <property type="protein sequence ID" value="KAL3281446.1"/>
    <property type="molecule type" value="Genomic_DNA"/>
</dbReference>
<sequence length="133" mass="15404">MEKPDTMPELILHTKNLKENILKVESIPDLRSDHLGMILKLDLEKSTTAECKILRYNYDKCDMKKVNKDMAVYVGEHNVLTSEEDITTFNQKLSKSIRRNYMNFHHSSSNSSKTNAECTENINETPTLNVIER</sequence>
<keyword evidence="2" id="KW-1185">Reference proteome</keyword>
<protein>
    <submittedName>
        <fullName evidence="1">Uncharacterized protein</fullName>
    </submittedName>
</protein>
<accession>A0ABD2NRT9</accession>
<gene>
    <name evidence="1" type="ORF">HHI36_004655</name>
</gene>
<evidence type="ECO:0000313" key="1">
    <source>
        <dbReference type="EMBL" id="KAL3281446.1"/>
    </source>
</evidence>
<comment type="caution">
    <text evidence="1">The sequence shown here is derived from an EMBL/GenBank/DDBJ whole genome shotgun (WGS) entry which is preliminary data.</text>
</comment>